<evidence type="ECO:0000256" key="3">
    <source>
        <dbReference type="ARBA" id="ARBA00006757"/>
    </source>
</evidence>
<evidence type="ECO:0000256" key="5">
    <source>
        <dbReference type="ARBA" id="ARBA00022989"/>
    </source>
</evidence>
<dbReference type="OrthoDB" id="5294024at2759"/>
<comment type="caution">
    <text evidence="8">The sequence shown here is derived from an EMBL/GenBank/DDBJ whole genome shotgun (WGS) entry which is preliminary data.</text>
</comment>
<evidence type="ECO:0000256" key="2">
    <source>
        <dbReference type="ARBA" id="ARBA00005179"/>
    </source>
</evidence>
<evidence type="ECO:0000256" key="1">
    <source>
        <dbReference type="ARBA" id="ARBA00004141"/>
    </source>
</evidence>
<dbReference type="InterPro" id="IPR039020">
    <property type="entry name" value="PaxB-like"/>
</dbReference>
<evidence type="ECO:0000313" key="9">
    <source>
        <dbReference type="Proteomes" id="UP000829685"/>
    </source>
</evidence>
<accession>A0A9Q0ALQ2</accession>
<keyword evidence="5 7" id="KW-1133">Transmembrane helix</keyword>
<evidence type="ECO:0000313" key="8">
    <source>
        <dbReference type="EMBL" id="KAI1861908.1"/>
    </source>
</evidence>
<gene>
    <name evidence="8" type="ORF">JX265_009411</name>
</gene>
<dbReference type="PANTHER" id="PTHR42038:SF2">
    <property type="entry name" value="TERPENE CYCLASE AUSL"/>
    <property type="match status" value="1"/>
</dbReference>
<comment type="similarity">
    <text evidence="3">Belongs to the paxB family.</text>
</comment>
<keyword evidence="6 7" id="KW-0472">Membrane</keyword>
<feature type="transmembrane region" description="Helical" evidence="7">
    <location>
        <begin position="75"/>
        <end position="93"/>
    </location>
</feature>
<keyword evidence="9" id="KW-1185">Reference proteome</keyword>
<feature type="transmembrane region" description="Helical" evidence="7">
    <location>
        <begin position="113"/>
        <end position="134"/>
    </location>
</feature>
<evidence type="ECO:0000256" key="4">
    <source>
        <dbReference type="ARBA" id="ARBA00022692"/>
    </source>
</evidence>
<dbReference type="GO" id="GO:0016020">
    <property type="term" value="C:membrane"/>
    <property type="evidence" value="ECO:0007669"/>
    <property type="project" value="UniProtKB-SubCell"/>
</dbReference>
<proteinExistence type="inferred from homology"/>
<sequence length="194" mass="21656">MGFSDTPPSHVPPWVVPLSTVFLGVGVLFWDLAYILMTRRSLKTRSYGMPILGLAINVAWEVIYGFYVAEIWLEKLGFIFWLLLDLGLVYTTIRFAPEDWATTSPWVGRNITYILASMLLVGCWGHLAFASWWLESPGTGFGSKAGKWWRGQEGFDTTELAYWSAGVSQMVLSAASLAMLMVRGHSGGTSYAIW</sequence>
<feature type="transmembrane region" description="Helical" evidence="7">
    <location>
        <begin position="14"/>
        <end position="37"/>
    </location>
</feature>
<comment type="subcellular location">
    <subcellularLocation>
        <location evidence="1">Membrane</location>
        <topology evidence="1">Multi-pass membrane protein</topology>
    </subcellularLocation>
</comment>
<evidence type="ECO:0000256" key="7">
    <source>
        <dbReference type="SAM" id="Phobius"/>
    </source>
</evidence>
<dbReference type="Proteomes" id="UP000829685">
    <property type="component" value="Unassembled WGS sequence"/>
</dbReference>
<keyword evidence="4 7" id="KW-0812">Transmembrane</keyword>
<feature type="transmembrane region" description="Helical" evidence="7">
    <location>
        <begin position="160"/>
        <end position="182"/>
    </location>
</feature>
<dbReference type="AlphaFoldDB" id="A0A9Q0ALQ2"/>
<organism evidence="8 9">
    <name type="scientific">Neoarthrinium moseri</name>
    <dbReference type="NCBI Taxonomy" id="1658444"/>
    <lineage>
        <taxon>Eukaryota</taxon>
        <taxon>Fungi</taxon>
        <taxon>Dikarya</taxon>
        <taxon>Ascomycota</taxon>
        <taxon>Pezizomycotina</taxon>
        <taxon>Sordariomycetes</taxon>
        <taxon>Xylariomycetidae</taxon>
        <taxon>Amphisphaeriales</taxon>
        <taxon>Apiosporaceae</taxon>
        <taxon>Neoarthrinium</taxon>
    </lineage>
</organism>
<dbReference type="GO" id="GO:0016829">
    <property type="term" value="F:lyase activity"/>
    <property type="evidence" value="ECO:0007669"/>
    <property type="project" value="InterPro"/>
</dbReference>
<dbReference type="EMBL" id="JAFIMR010000028">
    <property type="protein sequence ID" value="KAI1861908.1"/>
    <property type="molecule type" value="Genomic_DNA"/>
</dbReference>
<evidence type="ECO:0008006" key="10">
    <source>
        <dbReference type="Google" id="ProtNLM"/>
    </source>
</evidence>
<protein>
    <recommendedName>
        <fullName evidence="10">Integral membrane protein</fullName>
    </recommendedName>
</protein>
<reference evidence="8" key="1">
    <citation type="submission" date="2021-03" db="EMBL/GenBank/DDBJ databases">
        <title>Revisited historic fungal species revealed as producer of novel bioactive compounds through whole genome sequencing and comparative genomics.</title>
        <authorList>
            <person name="Vignolle G.A."/>
            <person name="Hochenegger N."/>
            <person name="Mach R.L."/>
            <person name="Mach-Aigner A.R."/>
            <person name="Javad Rahimi M."/>
            <person name="Salim K.A."/>
            <person name="Chan C.M."/>
            <person name="Lim L.B.L."/>
            <person name="Cai F."/>
            <person name="Druzhinina I.S."/>
            <person name="U'Ren J.M."/>
            <person name="Derntl C."/>
        </authorList>
    </citation>
    <scope>NUCLEOTIDE SEQUENCE</scope>
    <source>
        <strain evidence="8">TUCIM 5799</strain>
    </source>
</reference>
<dbReference type="PANTHER" id="PTHR42038">
    <property type="match status" value="1"/>
</dbReference>
<evidence type="ECO:0000256" key="6">
    <source>
        <dbReference type="ARBA" id="ARBA00023136"/>
    </source>
</evidence>
<dbReference type="Pfam" id="PF25129">
    <property type="entry name" value="Pyr4-TMTC"/>
    <property type="match status" value="1"/>
</dbReference>
<name>A0A9Q0ALQ2_9PEZI</name>
<feature type="transmembrane region" description="Helical" evidence="7">
    <location>
        <begin position="49"/>
        <end position="69"/>
    </location>
</feature>
<comment type="pathway">
    <text evidence="2">Secondary metabolite biosynthesis.</text>
</comment>